<evidence type="ECO:0000256" key="1">
    <source>
        <dbReference type="SAM" id="MobiDB-lite"/>
    </source>
</evidence>
<keyword evidence="4" id="KW-1185">Reference proteome</keyword>
<comment type="caution">
    <text evidence="3">The sequence shown here is derived from an EMBL/GenBank/DDBJ whole genome shotgun (WGS) entry which is preliminary data.</text>
</comment>
<feature type="compositionally biased region" description="Low complexity" evidence="1">
    <location>
        <begin position="288"/>
        <end position="301"/>
    </location>
</feature>
<gene>
    <name evidence="3" type="ORF">ACFQKD_07250</name>
</gene>
<protein>
    <submittedName>
        <fullName evidence="3">XdhC family protein</fullName>
    </submittedName>
</protein>
<sequence>MTRDTEEDPSTTPERPADADGDVSDVERELASAGEPYARVTVVRREPPVSANVGDRAVVTREGDLRGWIGGAACAQTTAITEALAAIEDGQPRLIGIAPDPETVARPGLEAFPMTCHSEGVLELFVEPVNPRPELVICGGSPVARSLARLATELAVDVVVVDPTGDETGLPEGTRVLTDTDPEALANALGHDPLVVVATMGSFDASGVAAGVLADARYVGLIASSKRADEVVDTAAALIDRDPEDVAARVTNPAGVDVAAYTPAEIAVSIVAEVVDHRRGRGDAPRVAAATSTSEEPTAADATEDHGTDAADTASADGDTDPGGDEEVPAEAIDPVCGMTVDPSDTAHSVAHDGETYYFCCGGCAESFRADPASYLAEDDAPT</sequence>
<feature type="region of interest" description="Disordered" evidence="1">
    <location>
        <begin position="281"/>
        <end position="331"/>
    </location>
</feature>
<dbReference type="InterPro" id="IPR012348">
    <property type="entry name" value="RNR-like"/>
</dbReference>
<feature type="compositionally biased region" description="Acidic residues" evidence="1">
    <location>
        <begin position="318"/>
        <end position="329"/>
    </location>
</feature>
<dbReference type="Gene3D" id="3.40.50.720">
    <property type="entry name" value="NAD(P)-binding Rossmann-like Domain"/>
    <property type="match status" value="1"/>
</dbReference>
<dbReference type="RefSeq" id="WP_276238424.1">
    <property type="nucleotide sequence ID" value="NZ_CP119989.1"/>
</dbReference>
<organism evidence="3 4">
    <name type="scientific">Halobaculum marinum</name>
    <dbReference type="NCBI Taxonomy" id="3031996"/>
    <lineage>
        <taxon>Archaea</taxon>
        <taxon>Methanobacteriati</taxon>
        <taxon>Methanobacteriota</taxon>
        <taxon>Stenosarchaea group</taxon>
        <taxon>Halobacteria</taxon>
        <taxon>Halobacteriales</taxon>
        <taxon>Haloferacaceae</taxon>
        <taxon>Halobaculum</taxon>
    </lineage>
</organism>
<reference evidence="3 4" key="1">
    <citation type="journal article" date="2019" name="Int. J. Syst. Evol. Microbiol.">
        <title>The Global Catalogue of Microorganisms (GCM) 10K type strain sequencing project: providing services to taxonomists for standard genome sequencing and annotation.</title>
        <authorList>
            <consortium name="The Broad Institute Genomics Platform"/>
            <consortium name="The Broad Institute Genome Sequencing Center for Infectious Disease"/>
            <person name="Wu L."/>
            <person name="Ma J."/>
        </authorList>
    </citation>
    <scope>NUCLEOTIDE SEQUENCE [LARGE SCALE GENOMIC DNA]</scope>
    <source>
        <strain evidence="3 4">DT55</strain>
    </source>
</reference>
<dbReference type="InterPro" id="IPR027051">
    <property type="entry name" value="XdhC_Rossmann_dom"/>
</dbReference>
<dbReference type="GeneID" id="79269003"/>
<dbReference type="AlphaFoldDB" id="A0ABD5WWH6"/>
<dbReference type="SUPFAM" id="SSF47240">
    <property type="entry name" value="Ferritin-like"/>
    <property type="match status" value="1"/>
</dbReference>
<dbReference type="Proteomes" id="UP001596388">
    <property type="component" value="Unassembled WGS sequence"/>
</dbReference>
<proteinExistence type="predicted"/>
<dbReference type="InterPro" id="IPR009078">
    <property type="entry name" value="Ferritin-like_SF"/>
</dbReference>
<dbReference type="Gene3D" id="1.10.620.20">
    <property type="entry name" value="Ribonucleotide Reductase, subunit A"/>
    <property type="match status" value="1"/>
</dbReference>
<dbReference type="PANTHER" id="PTHR30388:SF6">
    <property type="entry name" value="XANTHINE DEHYDROGENASE SUBUNIT A-RELATED"/>
    <property type="match status" value="1"/>
</dbReference>
<feature type="domain" description="TRASH" evidence="2">
    <location>
        <begin position="334"/>
        <end position="372"/>
    </location>
</feature>
<dbReference type="PANTHER" id="PTHR30388">
    <property type="entry name" value="ALDEHYDE OXIDOREDUCTASE MOLYBDENUM COFACTOR ASSEMBLY PROTEIN"/>
    <property type="match status" value="1"/>
</dbReference>
<dbReference type="SMART" id="SM00746">
    <property type="entry name" value="TRASH"/>
    <property type="match status" value="1"/>
</dbReference>
<dbReference type="InterPro" id="IPR052698">
    <property type="entry name" value="MoCofactor_Util/Proc"/>
</dbReference>
<evidence type="ECO:0000313" key="3">
    <source>
        <dbReference type="EMBL" id="MFC7097098.1"/>
    </source>
</evidence>
<dbReference type="InterPro" id="IPR007029">
    <property type="entry name" value="YHS_dom"/>
</dbReference>
<dbReference type="Pfam" id="PF02625">
    <property type="entry name" value="XdhC_CoxI"/>
    <property type="match status" value="1"/>
</dbReference>
<dbReference type="InterPro" id="IPR003777">
    <property type="entry name" value="XdhC_CoxI"/>
</dbReference>
<dbReference type="Pfam" id="PF13478">
    <property type="entry name" value="XdhC_C"/>
    <property type="match status" value="1"/>
</dbReference>
<dbReference type="Pfam" id="PF04945">
    <property type="entry name" value="YHS"/>
    <property type="match status" value="1"/>
</dbReference>
<dbReference type="EMBL" id="JBHTAG010000002">
    <property type="protein sequence ID" value="MFC7097098.1"/>
    <property type="molecule type" value="Genomic_DNA"/>
</dbReference>
<dbReference type="InterPro" id="IPR011017">
    <property type="entry name" value="TRASH_dom"/>
</dbReference>
<evidence type="ECO:0000259" key="2">
    <source>
        <dbReference type="SMART" id="SM00746"/>
    </source>
</evidence>
<feature type="region of interest" description="Disordered" evidence="1">
    <location>
        <begin position="1"/>
        <end position="35"/>
    </location>
</feature>
<evidence type="ECO:0000313" key="4">
    <source>
        <dbReference type="Proteomes" id="UP001596388"/>
    </source>
</evidence>
<accession>A0ABD5WWH6</accession>
<name>A0ABD5WWH6_9EURY</name>